<dbReference type="eggNOG" id="ENOG5032WEA">
    <property type="taxonomic scope" value="Bacteria"/>
</dbReference>
<dbReference type="STRING" id="500633.CLOHIR_01471"/>
<proteinExistence type="predicted"/>
<dbReference type="HOGENOM" id="CLU_148608_1_0_9"/>
<gene>
    <name evidence="1" type="ORF">CLOHIR_01471</name>
</gene>
<name>B6G017_PEPHT</name>
<reference evidence="1 2" key="2">
    <citation type="submission" date="2008-10" db="EMBL/GenBank/DDBJ databases">
        <title>Draft genome sequence of Clostridium hiranonis (DSM 13275).</title>
        <authorList>
            <person name="Sudarsanam P."/>
            <person name="Ley R."/>
            <person name="Guruge J."/>
            <person name="Turnbaugh P.J."/>
            <person name="Mahowald M."/>
            <person name="Liep D."/>
            <person name="Gordon J."/>
        </authorList>
    </citation>
    <scope>NUCLEOTIDE SEQUENCE [LARGE SCALE GENOMIC DNA]</scope>
    <source>
        <strain evidence="1 2">DSM 13275</strain>
    </source>
</reference>
<dbReference type="RefSeq" id="WP_006440392.1">
    <property type="nucleotide sequence ID" value="NZ_DS995356.1"/>
</dbReference>
<keyword evidence="2" id="KW-1185">Reference proteome</keyword>
<dbReference type="Proteomes" id="UP000003178">
    <property type="component" value="Unassembled WGS sequence"/>
</dbReference>
<evidence type="ECO:0000313" key="1">
    <source>
        <dbReference type="EMBL" id="EEA84845.1"/>
    </source>
</evidence>
<reference evidence="1 2" key="1">
    <citation type="submission" date="2008-09" db="EMBL/GenBank/DDBJ databases">
        <authorList>
            <person name="Fulton L."/>
            <person name="Clifton S."/>
            <person name="Fulton B."/>
            <person name="Xu J."/>
            <person name="Minx P."/>
            <person name="Pepin K.H."/>
            <person name="Johnson M."/>
            <person name="Thiruvilangam P."/>
            <person name="Bhonagiri V."/>
            <person name="Nash W.E."/>
            <person name="Mardis E.R."/>
            <person name="Wilson R.K."/>
        </authorList>
    </citation>
    <scope>NUCLEOTIDE SEQUENCE [LARGE SCALE GENOMIC DNA]</scope>
    <source>
        <strain evidence="1 2">DSM 13275</strain>
    </source>
</reference>
<accession>B6G017</accession>
<dbReference type="AlphaFoldDB" id="B6G017"/>
<protein>
    <submittedName>
        <fullName evidence="1">Uncharacterized protein</fullName>
    </submittedName>
</protein>
<comment type="caution">
    <text evidence="1">The sequence shown here is derived from an EMBL/GenBank/DDBJ whole genome shotgun (WGS) entry which is preliminary data.</text>
</comment>
<dbReference type="EMBL" id="ABWP01000060">
    <property type="protein sequence ID" value="EEA84845.1"/>
    <property type="molecule type" value="Genomic_DNA"/>
</dbReference>
<organism evidence="1 2">
    <name type="scientific">Peptacetobacter hiranonis (strain DSM 13275 / JCM 10541 / KCTC 15199 / TO-931)</name>
    <name type="common">Clostridium hiranonis</name>
    <dbReference type="NCBI Taxonomy" id="500633"/>
    <lineage>
        <taxon>Bacteria</taxon>
        <taxon>Bacillati</taxon>
        <taxon>Bacillota</taxon>
        <taxon>Clostridia</taxon>
        <taxon>Peptostreptococcales</taxon>
        <taxon>Peptostreptococcaceae</taxon>
        <taxon>Peptacetobacter</taxon>
    </lineage>
</organism>
<evidence type="ECO:0000313" key="2">
    <source>
        <dbReference type="Proteomes" id="UP000003178"/>
    </source>
</evidence>
<sequence>MAGYKYIGKRIYYLKVDGRVVLDTGEAEGWVNPTTSEDDWRIYSELQKYNKTEVDYIELQFGEFKTEFAECTSYRVNPNTKELEFDYTPVPEPPEVPQTPTVHERLDALEQVNAEQDMLIMEMSGLMV</sequence>
<dbReference type="OrthoDB" id="2474791at2"/>